<dbReference type="RefSeq" id="WP_217478424.1">
    <property type="nucleotide sequence ID" value="NZ_CADIKM010000012.1"/>
</dbReference>
<evidence type="ECO:0000256" key="1">
    <source>
        <dbReference type="ARBA" id="ARBA00004418"/>
    </source>
</evidence>
<dbReference type="Pfam" id="PF01547">
    <property type="entry name" value="SBP_bac_1"/>
    <property type="match status" value="1"/>
</dbReference>
<evidence type="ECO:0000313" key="4">
    <source>
        <dbReference type="EMBL" id="CAB3790394.1"/>
    </source>
</evidence>
<dbReference type="GO" id="GO:0042597">
    <property type="term" value="C:periplasmic space"/>
    <property type="evidence" value="ECO:0007669"/>
    <property type="project" value="UniProtKB-SubCell"/>
</dbReference>
<dbReference type="PANTHER" id="PTHR43649:SF30">
    <property type="entry name" value="ABC TRANSPORTER SUBSTRATE-BINDING PROTEIN"/>
    <property type="match status" value="1"/>
</dbReference>
<dbReference type="AlphaFoldDB" id="A0A6S7BM61"/>
<proteinExistence type="inferred from homology"/>
<gene>
    <name evidence="4" type="primary">cycB</name>
    <name evidence="4" type="ORF">LMG28138_02978</name>
</gene>
<dbReference type="EMBL" id="CADIKM010000012">
    <property type="protein sequence ID" value="CAB3790394.1"/>
    <property type="molecule type" value="Genomic_DNA"/>
</dbReference>
<dbReference type="InterPro" id="IPR006059">
    <property type="entry name" value="SBP"/>
</dbReference>
<dbReference type="Proteomes" id="UP000494115">
    <property type="component" value="Unassembled WGS sequence"/>
</dbReference>
<organism evidence="4 5">
    <name type="scientific">Pararobbsia alpina</name>
    <dbReference type="NCBI Taxonomy" id="621374"/>
    <lineage>
        <taxon>Bacteria</taxon>
        <taxon>Pseudomonadati</taxon>
        <taxon>Pseudomonadota</taxon>
        <taxon>Betaproteobacteria</taxon>
        <taxon>Burkholderiales</taxon>
        <taxon>Burkholderiaceae</taxon>
        <taxon>Pararobbsia</taxon>
    </lineage>
</organism>
<dbReference type="InterPro" id="IPR050490">
    <property type="entry name" value="Bact_solute-bd_prot1"/>
</dbReference>
<feature type="signal peptide" evidence="3">
    <location>
        <begin position="1"/>
        <end position="27"/>
    </location>
</feature>
<sequence length="410" mass="44526">MKRTLTATCAAISVAVSMFSMTTAAQAADQQTLSVWTVDEPNPFTEHMANEFAKLHPEVKVQIRRVGFAALNDEAMRAVMSGNGPDVVPVDNPNTAMFAARGALLDLNPYLAKSKVIDAKQIYPGPLANATWDHKVYAIPRGANTLALYYNQDAFKAAGLDPSKPPQTWDELYADAKKLTDASRGVYGLAFSAIGTEEGTFQFLPFIQTTGADWTSLGSAGAIRAAQFWQKLLDDKVASPDTLSHSQSEAAATFINGNAAMDIDGPWELLAVSKGAKFKWAVALLPVEKAGLPRASALGEQNHAILKTSKNPALAFEFLEYMYSQGGRDWNEYGMLPPSKDAVTKDPKWPEGYAVFNEQMQYARGRGPNPNWPQISKAIYTAMQQVLTHQADAPTAMKAAATEIDKVTKK</sequence>
<dbReference type="SUPFAM" id="SSF53850">
    <property type="entry name" value="Periplasmic binding protein-like II"/>
    <property type="match status" value="1"/>
</dbReference>
<reference evidence="4 5" key="1">
    <citation type="submission" date="2020-04" db="EMBL/GenBank/DDBJ databases">
        <authorList>
            <person name="De Canck E."/>
        </authorList>
    </citation>
    <scope>NUCLEOTIDE SEQUENCE [LARGE SCALE GENOMIC DNA]</scope>
    <source>
        <strain evidence="4 5">LMG 28138</strain>
    </source>
</reference>
<keyword evidence="5" id="KW-1185">Reference proteome</keyword>
<dbReference type="Gene3D" id="3.40.190.10">
    <property type="entry name" value="Periplasmic binding protein-like II"/>
    <property type="match status" value="2"/>
</dbReference>
<evidence type="ECO:0000256" key="2">
    <source>
        <dbReference type="ARBA" id="ARBA00008520"/>
    </source>
</evidence>
<keyword evidence="3" id="KW-0732">Signal</keyword>
<dbReference type="CDD" id="cd13585">
    <property type="entry name" value="PBP2_TMBP_like"/>
    <property type="match status" value="1"/>
</dbReference>
<protein>
    <submittedName>
        <fullName evidence="4">Cyclodextrin-binding protein</fullName>
    </submittedName>
</protein>
<evidence type="ECO:0000256" key="3">
    <source>
        <dbReference type="SAM" id="SignalP"/>
    </source>
</evidence>
<accession>A0A6S7BM61</accession>
<dbReference type="PANTHER" id="PTHR43649">
    <property type="entry name" value="ARABINOSE-BINDING PROTEIN-RELATED"/>
    <property type="match status" value="1"/>
</dbReference>
<name>A0A6S7BM61_9BURK</name>
<comment type="similarity">
    <text evidence="2">Belongs to the bacterial solute-binding protein 1 family.</text>
</comment>
<comment type="subcellular location">
    <subcellularLocation>
        <location evidence="1">Periplasm</location>
    </subcellularLocation>
</comment>
<evidence type="ECO:0000313" key="5">
    <source>
        <dbReference type="Proteomes" id="UP000494115"/>
    </source>
</evidence>
<feature type="chain" id="PRO_5028861507" evidence="3">
    <location>
        <begin position="28"/>
        <end position="410"/>
    </location>
</feature>